<gene>
    <name evidence="1" type="ORF">FYJ24_10730</name>
</gene>
<protein>
    <submittedName>
        <fullName evidence="1">Uncharacterized protein</fullName>
    </submittedName>
</protein>
<dbReference type="Proteomes" id="UP000470875">
    <property type="component" value="Unassembled WGS sequence"/>
</dbReference>
<evidence type="ECO:0000313" key="2">
    <source>
        <dbReference type="Proteomes" id="UP000470875"/>
    </source>
</evidence>
<comment type="caution">
    <text evidence="1">The sequence shown here is derived from an EMBL/GenBank/DDBJ whole genome shotgun (WGS) entry which is preliminary data.</text>
</comment>
<dbReference type="AlphaFoldDB" id="A0A6N7VTW8"/>
<accession>A0A6N7VTW8</accession>
<dbReference type="InterPro" id="IPR036409">
    <property type="entry name" value="Aldolase_II/adducin_N_sf"/>
</dbReference>
<proteinExistence type="predicted"/>
<dbReference type="RefSeq" id="WP_154546276.1">
    <property type="nucleotide sequence ID" value="NZ_VULO01000013.1"/>
</dbReference>
<sequence>MGIPLRSVIHTQLSRLVMESHIPKYASTQAINKAVLRYDPETIVQVREGVGFLPFMIQSSDELMRANVEGLRECRIVWGQNVG</sequence>
<reference evidence="1 2" key="1">
    <citation type="submission" date="2019-08" db="EMBL/GenBank/DDBJ databases">
        <title>In-depth cultivation of the pig gut microbiome towards novel bacterial diversity and tailored functional studies.</title>
        <authorList>
            <person name="Wylensek D."/>
            <person name="Hitch T.C.A."/>
            <person name="Clavel T."/>
        </authorList>
    </citation>
    <scope>NUCLEOTIDE SEQUENCE [LARGE SCALE GENOMIC DNA]</scope>
    <source>
        <strain evidence="1 2">WB03_NA08</strain>
    </source>
</reference>
<evidence type="ECO:0000313" key="1">
    <source>
        <dbReference type="EMBL" id="MSS85219.1"/>
    </source>
</evidence>
<dbReference type="EMBL" id="VULO01000013">
    <property type="protein sequence ID" value="MSS85219.1"/>
    <property type="molecule type" value="Genomic_DNA"/>
</dbReference>
<keyword evidence="2" id="KW-1185">Reference proteome</keyword>
<name>A0A6N7VTW8_9ACTO</name>
<dbReference type="Gene3D" id="3.40.225.10">
    <property type="entry name" value="Class II aldolase/adducin N-terminal domain"/>
    <property type="match status" value="1"/>
</dbReference>
<organism evidence="1 2">
    <name type="scientific">Scrofimicrobium canadense</name>
    <dbReference type="NCBI Taxonomy" id="2652290"/>
    <lineage>
        <taxon>Bacteria</taxon>
        <taxon>Bacillati</taxon>
        <taxon>Actinomycetota</taxon>
        <taxon>Actinomycetes</taxon>
        <taxon>Actinomycetales</taxon>
        <taxon>Actinomycetaceae</taxon>
        <taxon>Scrofimicrobium</taxon>
    </lineage>
</organism>